<comment type="caution">
    <text evidence="6">The sequence shown here is derived from an EMBL/GenBank/DDBJ whole genome shotgun (WGS) entry which is preliminary data.</text>
</comment>
<evidence type="ECO:0000256" key="1">
    <source>
        <dbReference type="ARBA" id="ARBA00022723"/>
    </source>
</evidence>
<dbReference type="Proteomes" id="UP000580250">
    <property type="component" value="Unassembled WGS sequence"/>
</dbReference>
<evidence type="ECO:0000313" key="6">
    <source>
        <dbReference type="EMBL" id="CAD2193372.1"/>
    </source>
</evidence>
<proteinExistence type="predicted"/>
<dbReference type="GO" id="GO:0034450">
    <property type="term" value="F:ubiquitin-ubiquitin ligase activity"/>
    <property type="evidence" value="ECO:0007669"/>
    <property type="project" value="TreeGrafter"/>
</dbReference>
<name>A0A6V7X2A6_MELEN</name>
<keyword evidence="1" id="KW-0479">Metal-binding</keyword>
<dbReference type="SUPFAM" id="SSF48403">
    <property type="entry name" value="Ankyrin repeat"/>
    <property type="match status" value="1"/>
</dbReference>
<sequence length="632" mass="71292">MLQNKAMIQNNVLAKRKQQLEHWENSEMNQICPRNHYQLSKVKFQNSDIFLSACQSGDEDEVEELLKKGSDINSSNIDGVTALHQNIFIFSDRTYVFQALISYSSLELIGITDVLISPIRLGIVKPSVSIVSNEDVLEVLQHLTNEQDLSSLIWISMQGGYCNESSGGLANNERIIQLADLRRGDSSEEQEENALLCLSELSGAEAVKISFEQKWQEMINSAPTAKAHQQQQLLNELTSEISKKDSSPETGKNESESAESSDLINKRIPMAAEERQANLIEIIRELCKNAVVREYFIDLMRQRDINGHSPFETALYQRAYSAALLVWQTAIDVKDWSQDVVDILMPSVGSDDTNDDSSLFILCANDTCSYTWTGEEHTPQKIYECKTCGLVGTLCCCTECALLWHRNLDCKLKKTSPTDYCDCWEKCECKASVTENNAKREQLPSGMLQYPVLIDGLNSKGEHILRFLTRTVFRQLIEQEGYTKRCKRPGLTTTTTAYGVPIPEHDLESADRQILALPIKQQLLLKEKESKFRLIGGAPMIGTKIANKKLWWKRPIAVKRAAKTQNNEATTSTQKNIDTDNADINVGNDMNLLKQIVPDYLNCFSVLFTSSCIFSGSKEYETTLYSYLIFIS</sequence>
<evidence type="ECO:0000259" key="5">
    <source>
        <dbReference type="SMART" id="SM00396"/>
    </source>
</evidence>
<protein>
    <recommendedName>
        <fullName evidence="5">UBR-type domain-containing protein</fullName>
    </recommendedName>
</protein>
<evidence type="ECO:0000256" key="2">
    <source>
        <dbReference type="ARBA" id="ARBA00022771"/>
    </source>
</evidence>
<dbReference type="GO" id="GO:0005634">
    <property type="term" value="C:nucleus"/>
    <property type="evidence" value="ECO:0007669"/>
    <property type="project" value="TreeGrafter"/>
</dbReference>
<keyword evidence="3" id="KW-0862">Zinc</keyword>
<dbReference type="PANTHER" id="PTHR46276:SF1">
    <property type="entry name" value="E3 UBIQUITIN-PROTEIN LIGASE UBR5"/>
    <property type="match status" value="1"/>
</dbReference>
<reference evidence="6 7" key="1">
    <citation type="submission" date="2020-08" db="EMBL/GenBank/DDBJ databases">
        <authorList>
            <person name="Koutsovoulos G."/>
            <person name="Danchin GJ E."/>
        </authorList>
    </citation>
    <scope>NUCLEOTIDE SEQUENCE [LARGE SCALE GENOMIC DNA]</scope>
</reference>
<evidence type="ECO:0000313" key="7">
    <source>
        <dbReference type="Proteomes" id="UP000580250"/>
    </source>
</evidence>
<dbReference type="InterPro" id="IPR003126">
    <property type="entry name" value="Znf_UBR"/>
</dbReference>
<dbReference type="Gene3D" id="1.25.40.20">
    <property type="entry name" value="Ankyrin repeat-containing domain"/>
    <property type="match status" value="1"/>
</dbReference>
<keyword evidence="2" id="KW-0863">Zinc-finger</keyword>
<dbReference type="GO" id="GO:0090263">
    <property type="term" value="P:positive regulation of canonical Wnt signaling pathway"/>
    <property type="evidence" value="ECO:0007669"/>
    <property type="project" value="TreeGrafter"/>
</dbReference>
<dbReference type="SMART" id="SM00396">
    <property type="entry name" value="ZnF_UBR1"/>
    <property type="match status" value="1"/>
</dbReference>
<dbReference type="GO" id="GO:0008270">
    <property type="term" value="F:zinc ion binding"/>
    <property type="evidence" value="ECO:0007669"/>
    <property type="project" value="UniProtKB-KW"/>
</dbReference>
<dbReference type="EMBL" id="CAJEWN010001024">
    <property type="protein sequence ID" value="CAD2193372.1"/>
    <property type="molecule type" value="Genomic_DNA"/>
</dbReference>
<dbReference type="PANTHER" id="PTHR46276">
    <property type="entry name" value="E3 UBIQUITIN-PROTEIN LIGASE UBR5"/>
    <property type="match status" value="1"/>
</dbReference>
<dbReference type="InterPro" id="IPR036770">
    <property type="entry name" value="Ankyrin_rpt-contain_sf"/>
</dbReference>
<dbReference type="OrthoDB" id="5806595at2759"/>
<organism evidence="6 7">
    <name type="scientific">Meloidogyne enterolobii</name>
    <name type="common">Root-knot nematode worm</name>
    <name type="synonym">Meloidogyne mayaguensis</name>
    <dbReference type="NCBI Taxonomy" id="390850"/>
    <lineage>
        <taxon>Eukaryota</taxon>
        <taxon>Metazoa</taxon>
        <taxon>Ecdysozoa</taxon>
        <taxon>Nematoda</taxon>
        <taxon>Chromadorea</taxon>
        <taxon>Rhabditida</taxon>
        <taxon>Tylenchina</taxon>
        <taxon>Tylenchomorpha</taxon>
        <taxon>Tylenchoidea</taxon>
        <taxon>Meloidogynidae</taxon>
        <taxon>Meloidogyninae</taxon>
        <taxon>Meloidogyne</taxon>
    </lineage>
</organism>
<feature type="region of interest" description="Disordered" evidence="4">
    <location>
        <begin position="239"/>
        <end position="265"/>
    </location>
</feature>
<feature type="compositionally biased region" description="Basic and acidic residues" evidence="4">
    <location>
        <begin position="241"/>
        <end position="255"/>
    </location>
</feature>
<dbReference type="GO" id="GO:0000209">
    <property type="term" value="P:protein polyubiquitination"/>
    <property type="evidence" value="ECO:0007669"/>
    <property type="project" value="TreeGrafter"/>
</dbReference>
<feature type="domain" description="UBR-type" evidence="5">
    <location>
        <begin position="366"/>
        <end position="433"/>
    </location>
</feature>
<evidence type="ECO:0000256" key="3">
    <source>
        <dbReference type="ARBA" id="ARBA00022833"/>
    </source>
</evidence>
<dbReference type="GO" id="GO:0005737">
    <property type="term" value="C:cytoplasm"/>
    <property type="evidence" value="ECO:0007669"/>
    <property type="project" value="TreeGrafter"/>
</dbReference>
<dbReference type="AlphaFoldDB" id="A0A6V7X2A6"/>
<evidence type="ECO:0000256" key="4">
    <source>
        <dbReference type="SAM" id="MobiDB-lite"/>
    </source>
</evidence>
<accession>A0A6V7X2A6</accession>
<gene>
    <name evidence="6" type="ORF">MENT_LOCUS46315</name>
</gene>